<dbReference type="SUPFAM" id="SSF55961">
    <property type="entry name" value="Bet v1-like"/>
    <property type="match status" value="1"/>
</dbReference>
<accession>A0A3B0CB51</accession>
<keyword evidence="2" id="KW-1185">Reference proteome</keyword>
<dbReference type="AlphaFoldDB" id="A0A3B0CB51"/>
<proteinExistence type="predicted"/>
<dbReference type="Proteomes" id="UP000276603">
    <property type="component" value="Unassembled WGS sequence"/>
</dbReference>
<dbReference type="CDD" id="cd07812">
    <property type="entry name" value="SRPBCC"/>
    <property type="match status" value="1"/>
</dbReference>
<name>A0A3B0CB51_9FLAO</name>
<sequence>MKYTTEITIDIPIEAFVQKLDNPDNMKHWQRGLVSYKQLSDTPGAEGAQMELHYKMGKRDMVLIETILRSNFPHEFHATYDTKGVHNIQKNYFKDIDGHSTQWISEAEFQFSSFMMKVMGFFMPGAFKKQSQKYAEDFKAFAEKGISVADT</sequence>
<evidence type="ECO:0000313" key="2">
    <source>
        <dbReference type="Proteomes" id="UP000276603"/>
    </source>
</evidence>
<dbReference type="InterPro" id="IPR023393">
    <property type="entry name" value="START-like_dom_sf"/>
</dbReference>
<gene>
    <name evidence="1" type="ORF">D7Z94_17960</name>
</gene>
<reference evidence="1 2" key="1">
    <citation type="submission" date="2018-10" db="EMBL/GenBank/DDBJ databases">
        <title>Ulvibacterium marinum gen. nov., sp. nov., a novel marine bacterium of the family Flavobacteriaceae, isolated from a culture of the green alga Ulva prolifera.</title>
        <authorList>
            <person name="Zhang Z."/>
        </authorList>
    </citation>
    <scope>NUCLEOTIDE SEQUENCE [LARGE SCALE GENOMIC DNA]</scope>
    <source>
        <strain evidence="1 2">CCMM003</strain>
    </source>
</reference>
<dbReference type="Gene3D" id="3.30.530.20">
    <property type="match status" value="1"/>
</dbReference>
<organism evidence="1 2">
    <name type="scientific">Ulvibacterium marinum</name>
    <dbReference type="NCBI Taxonomy" id="2419782"/>
    <lineage>
        <taxon>Bacteria</taxon>
        <taxon>Pseudomonadati</taxon>
        <taxon>Bacteroidota</taxon>
        <taxon>Flavobacteriia</taxon>
        <taxon>Flavobacteriales</taxon>
        <taxon>Flavobacteriaceae</taxon>
        <taxon>Ulvibacterium</taxon>
    </lineage>
</organism>
<dbReference type="OrthoDB" id="411301at2"/>
<dbReference type="RefSeq" id="WP_120712935.1">
    <property type="nucleotide sequence ID" value="NZ_RBCJ01000003.1"/>
</dbReference>
<dbReference type="EMBL" id="RBCJ01000003">
    <property type="protein sequence ID" value="RKN80126.1"/>
    <property type="molecule type" value="Genomic_DNA"/>
</dbReference>
<comment type="caution">
    <text evidence="1">The sequence shown here is derived from an EMBL/GenBank/DDBJ whole genome shotgun (WGS) entry which is preliminary data.</text>
</comment>
<evidence type="ECO:0000313" key="1">
    <source>
        <dbReference type="EMBL" id="RKN80126.1"/>
    </source>
</evidence>
<protein>
    <submittedName>
        <fullName evidence="1">SRPBCC family protein</fullName>
    </submittedName>
</protein>